<sequence>MGQLLMLRRSKNNVSDEDIIKKAIKGDKDSINAIINENKEYLYKTAFLYIKDEEEAVEVCQETVYKAIINIHKLKNPKYFKTWITRILINNVNDRNRSQSKVIYDIKALEEVEDISYEKLEEKIDLYNAIDILEEKFKTPIILQYFQDMTIKEIADVLECNENTIKTYIKRGKKKLYKILMEGK</sequence>
<dbReference type="PANTHER" id="PTHR43133:SF51">
    <property type="entry name" value="RNA POLYMERASE SIGMA FACTOR"/>
    <property type="match status" value="1"/>
</dbReference>
<dbReference type="EMBL" id="LN650648">
    <property type="protein sequence ID" value="CEI73050.1"/>
    <property type="molecule type" value="Genomic_DNA"/>
</dbReference>
<feature type="domain" description="RNA polymerase sigma-70 region 2" evidence="5">
    <location>
        <begin position="35"/>
        <end position="101"/>
    </location>
</feature>
<organism evidence="7 8">
    <name type="scientific">Romboutsia hominis</name>
    <dbReference type="NCBI Taxonomy" id="1507512"/>
    <lineage>
        <taxon>Bacteria</taxon>
        <taxon>Bacillati</taxon>
        <taxon>Bacillota</taxon>
        <taxon>Clostridia</taxon>
        <taxon>Peptostreptococcales</taxon>
        <taxon>Peptostreptococcaceae</taxon>
        <taxon>Romboutsia</taxon>
    </lineage>
</organism>
<protein>
    <submittedName>
        <fullName evidence="7">Protein RNA polymerase sigma-70 factor</fullName>
    </submittedName>
</protein>
<dbReference type="Proteomes" id="UP000245695">
    <property type="component" value="Chromosome 1"/>
</dbReference>
<dbReference type="Gene3D" id="1.10.1740.10">
    <property type="match status" value="1"/>
</dbReference>
<dbReference type="CDD" id="cd06171">
    <property type="entry name" value="Sigma70_r4"/>
    <property type="match status" value="1"/>
</dbReference>
<evidence type="ECO:0000313" key="8">
    <source>
        <dbReference type="Proteomes" id="UP000245695"/>
    </source>
</evidence>
<dbReference type="InterPro" id="IPR013324">
    <property type="entry name" value="RNA_pol_sigma_r3/r4-like"/>
</dbReference>
<dbReference type="Gene3D" id="1.10.10.10">
    <property type="entry name" value="Winged helix-like DNA-binding domain superfamily/Winged helix DNA-binding domain"/>
    <property type="match status" value="1"/>
</dbReference>
<dbReference type="KEGG" id="rhom:FRIFI_1516"/>
<dbReference type="InterPro" id="IPR013325">
    <property type="entry name" value="RNA_pol_sigma_r2"/>
</dbReference>
<evidence type="ECO:0000256" key="3">
    <source>
        <dbReference type="ARBA" id="ARBA00023082"/>
    </source>
</evidence>
<evidence type="ECO:0000256" key="4">
    <source>
        <dbReference type="ARBA" id="ARBA00023163"/>
    </source>
</evidence>
<dbReference type="PANTHER" id="PTHR43133">
    <property type="entry name" value="RNA POLYMERASE ECF-TYPE SIGMA FACTO"/>
    <property type="match status" value="1"/>
</dbReference>
<accession>A0A2P2BRR9</accession>
<dbReference type="NCBIfam" id="TIGR02937">
    <property type="entry name" value="sigma70-ECF"/>
    <property type="match status" value="1"/>
</dbReference>
<dbReference type="SUPFAM" id="SSF88659">
    <property type="entry name" value="Sigma3 and sigma4 domains of RNA polymerase sigma factors"/>
    <property type="match status" value="1"/>
</dbReference>
<dbReference type="Pfam" id="PF08281">
    <property type="entry name" value="Sigma70_r4_2"/>
    <property type="match status" value="1"/>
</dbReference>
<dbReference type="AlphaFoldDB" id="A0A2P2BRR9"/>
<dbReference type="InterPro" id="IPR014284">
    <property type="entry name" value="RNA_pol_sigma-70_dom"/>
</dbReference>
<dbReference type="RefSeq" id="WP_166505501.1">
    <property type="nucleotide sequence ID" value="NZ_JAKNTL010000007.1"/>
</dbReference>
<evidence type="ECO:0000259" key="6">
    <source>
        <dbReference type="Pfam" id="PF08281"/>
    </source>
</evidence>
<dbReference type="Pfam" id="PF04542">
    <property type="entry name" value="Sigma70_r2"/>
    <property type="match status" value="1"/>
</dbReference>
<keyword evidence="4" id="KW-0804">Transcription</keyword>
<dbReference type="InterPro" id="IPR013249">
    <property type="entry name" value="RNA_pol_sigma70_r4_t2"/>
</dbReference>
<keyword evidence="8" id="KW-1185">Reference proteome</keyword>
<dbReference type="InterPro" id="IPR039425">
    <property type="entry name" value="RNA_pol_sigma-70-like"/>
</dbReference>
<evidence type="ECO:0000256" key="1">
    <source>
        <dbReference type="ARBA" id="ARBA00010641"/>
    </source>
</evidence>
<proteinExistence type="inferred from homology"/>
<evidence type="ECO:0000259" key="5">
    <source>
        <dbReference type="Pfam" id="PF04542"/>
    </source>
</evidence>
<comment type="similarity">
    <text evidence="1">Belongs to the sigma-70 factor family. ECF subfamily.</text>
</comment>
<keyword evidence="2" id="KW-0805">Transcription regulation</keyword>
<dbReference type="GO" id="GO:0016987">
    <property type="term" value="F:sigma factor activity"/>
    <property type="evidence" value="ECO:0007669"/>
    <property type="project" value="UniProtKB-KW"/>
</dbReference>
<dbReference type="InterPro" id="IPR007627">
    <property type="entry name" value="RNA_pol_sigma70_r2"/>
</dbReference>
<name>A0A2P2BRR9_9FIRM</name>
<dbReference type="InterPro" id="IPR036388">
    <property type="entry name" value="WH-like_DNA-bd_sf"/>
</dbReference>
<gene>
    <name evidence="7" type="ORF">FRIFI_1516</name>
</gene>
<dbReference type="SUPFAM" id="SSF88946">
    <property type="entry name" value="Sigma2 domain of RNA polymerase sigma factors"/>
    <property type="match status" value="1"/>
</dbReference>
<evidence type="ECO:0000256" key="2">
    <source>
        <dbReference type="ARBA" id="ARBA00023015"/>
    </source>
</evidence>
<dbReference type="GO" id="GO:0006352">
    <property type="term" value="P:DNA-templated transcription initiation"/>
    <property type="evidence" value="ECO:0007669"/>
    <property type="project" value="InterPro"/>
</dbReference>
<dbReference type="GO" id="GO:0003677">
    <property type="term" value="F:DNA binding"/>
    <property type="evidence" value="ECO:0007669"/>
    <property type="project" value="InterPro"/>
</dbReference>
<reference evidence="7 8" key="1">
    <citation type="submission" date="2014-09" db="EMBL/GenBank/DDBJ databases">
        <authorList>
            <person name="Hornung B.V."/>
        </authorList>
    </citation>
    <scope>NUCLEOTIDE SEQUENCE [LARGE SCALE GENOMIC DNA]</scope>
    <source>
        <strain evidence="7 8">FRIFI</strain>
    </source>
</reference>
<evidence type="ECO:0000313" key="7">
    <source>
        <dbReference type="EMBL" id="CEI73050.1"/>
    </source>
</evidence>
<keyword evidence="3" id="KW-0731">Sigma factor</keyword>
<feature type="domain" description="RNA polymerase sigma factor 70 region 4 type 2" evidence="6">
    <location>
        <begin position="125"/>
        <end position="176"/>
    </location>
</feature>